<sequence>MTGSWQLYCHKSNRNDLIRIAEGFLADSGEDFWPAMARKGIKFKHEHLISLLMQLFWRMSENSGRSDKSAIKSSRKILDSSRAATASNSQTLSAFTVPGVIAATASITDIYARLGYGDEPDKEILRRMIRSHIDTQLLDASKLTRWKENQGDLLALAQGFLAEHGDECWPADAQAGSKLTQEE</sequence>
<reference evidence="1 2" key="1">
    <citation type="submission" date="2012-08" db="EMBL/GenBank/DDBJ databases">
        <authorList>
            <person name="Gan P.H.P."/>
            <person name="Ikeda K."/>
            <person name="Irieda H."/>
            <person name="Narusaka M."/>
            <person name="O'Connell R.J."/>
            <person name="Narusaka Y."/>
            <person name="Takano Y."/>
            <person name="Kubo Y."/>
            <person name="Shirasu K."/>
        </authorList>
    </citation>
    <scope>NUCLEOTIDE SEQUENCE [LARGE SCALE GENOMIC DNA]</scope>
    <source>
        <strain evidence="1 2">Nara gc5</strain>
    </source>
</reference>
<accession>A0A7J6IC12</accession>
<name>A0A7J6IC12_COLFN</name>
<proteinExistence type="predicted"/>
<dbReference type="GeneID" id="90980647"/>
<evidence type="ECO:0000313" key="1">
    <source>
        <dbReference type="EMBL" id="KAF4473877.1"/>
    </source>
</evidence>
<keyword evidence="2" id="KW-1185">Reference proteome</keyword>
<gene>
    <name evidence="1" type="ORF">CGGC5_v017026</name>
</gene>
<protein>
    <submittedName>
        <fullName evidence="1">Uncharacterized protein</fullName>
    </submittedName>
</protein>
<comment type="caution">
    <text evidence="1">The sequence shown here is derived from an EMBL/GenBank/DDBJ whole genome shotgun (WGS) entry which is preliminary data.</text>
</comment>
<dbReference type="InParanoid" id="A0A7J6IC12"/>
<dbReference type="RefSeq" id="XP_066006764.1">
    <property type="nucleotide sequence ID" value="XM_066153702.1"/>
</dbReference>
<reference evidence="1 2" key="2">
    <citation type="submission" date="2020-04" db="EMBL/GenBank/DDBJ databases">
        <title>Genome sequencing and assembly of multiple isolates from the Colletotrichum gloeosporioides species complex.</title>
        <authorList>
            <person name="Gan P."/>
            <person name="Shirasu K."/>
        </authorList>
    </citation>
    <scope>NUCLEOTIDE SEQUENCE [LARGE SCALE GENOMIC DNA]</scope>
    <source>
        <strain evidence="1 2">Nara gc5</strain>
    </source>
</reference>
<organism evidence="1 2">
    <name type="scientific">Colletotrichum fructicola (strain Nara gc5)</name>
    <name type="common">Anthracnose fungus</name>
    <name type="synonym">Colletotrichum gloeosporioides (strain Nara gc5)</name>
    <dbReference type="NCBI Taxonomy" id="1213859"/>
    <lineage>
        <taxon>Eukaryota</taxon>
        <taxon>Fungi</taxon>
        <taxon>Dikarya</taxon>
        <taxon>Ascomycota</taxon>
        <taxon>Pezizomycotina</taxon>
        <taxon>Sordariomycetes</taxon>
        <taxon>Hypocreomycetidae</taxon>
        <taxon>Glomerellales</taxon>
        <taxon>Glomerellaceae</taxon>
        <taxon>Colletotrichum</taxon>
        <taxon>Colletotrichum gloeosporioides species complex</taxon>
    </lineage>
</organism>
<dbReference type="EMBL" id="ANPB02000011">
    <property type="protein sequence ID" value="KAF4473877.1"/>
    <property type="molecule type" value="Genomic_DNA"/>
</dbReference>
<dbReference type="Proteomes" id="UP000011096">
    <property type="component" value="Unassembled WGS sequence"/>
</dbReference>
<dbReference type="AlphaFoldDB" id="A0A7J6IC12"/>
<evidence type="ECO:0000313" key="2">
    <source>
        <dbReference type="Proteomes" id="UP000011096"/>
    </source>
</evidence>